<reference evidence="7" key="1">
    <citation type="submission" date="2014-03" db="EMBL/GenBank/DDBJ databases">
        <authorList>
            <person name="Casaregola S."/>
        </authorList>
    </citation>
    <scope>NUCLEOTIDE SEQUENCE [LARGE SCALE GENOMIC DNA]</scope>
    <source>
        <strain evidence="7">CLIB 918</strain>
    </source>
</reference>
<evidence type="ECO:0000313" key="7">
    <source>
        <dbReference type="EMBL" id="CDO56849.1"/>
    </source>
</evidence>
<evidence type="ECO:0000256" key="2">
    <source>
        <dbReference type="ARBA" id="ARBA00022692"/>
    </source>
</evidence>
<dbReference type="PANTHER" id="PTHR23241">
    <property type="entry name" value="LATE EMBRYOGENESIS ABUNDANT PLANTS LEA-RELATED"/>
    <property type="match status" value="1"/>
</dbReference>
<evidence type="ECO:0000256" key="1">
    <source>
        <dbReference type="ARBA" id="ARBA00004370"/>
    </source>
</evidence>
<dbReference type="InterPro" id="IPR053009">
    <property type="entry name" value="Xanthocillin_Biosynth-Assoc"/>
</dbReference>
<comment type="caution">
    <text evidence="7">The sequence shown here is derived from an EMBL/GenBank/DDBJ whole genome shotgun (WGS) entry which is preliminary data.</text>
</comment>
<evidence type="ECO:0000256" key="4">
    <source>
        <dbReference type="ARBA" id="ARBA00023136"/>
    </source>
</evidence>
<dbReference type="PANTHER" id="PTHR23241:SF102">
    <property type="entry name" value="LD23009P"/>
    <property type="match status" value="1"/>
</dbReference>
<feature type="transmembrane region" description="Helical" evidence="5">
    <location>
        <begin position="78"/>
        <end position="98"/>
    </location>
</feature>
<keyword evidence="8" id="KW-1185">Reference proteome</keyword>
<evidence type="ECO:0000259" key="6">
    <source>
        <dbReference type="Pfam" id="PF13664"/>
    </source>
</evidence>
<dbReference type="AlphaFoldDB" id="A0A0J9XHF9"/>
<evidence type="ECO:0000256" key="3">
    <source>
        <dbReference type="ARBA" id="ARBA00022989"/>
    </source>
</evidence>
<proteinExistence type="predicted"/>
<feature type="transmembrane region" description="Helical" evidence="5">
    <location>
        <begin position="15"/>
        <end position="37"/>
    </location>
</feature>
<dbReference type="Proteomes" id="UP000242525">
    <property type="component" value="Unassembled WGS sequence"/>
</dbReference>
<feature type="domain" description="TMEM205-like" evidence="6">
    <location>
        <begin position="16"/>
        <end position="109"/>
    </location>
</feature>
<organism evidence="7 8">
    <name type="scientific">Geotrichum candidum</name>
    <name type="common">Oospora lactis</name>
    <name type="synonym">Dipodascus geotrichum</name>
    <dbReference type="NCBI Taxonomy" id="1173061"/>
    <lineage>
        <taxon>Eukaryota</taxon>
        <taxon>Fungi</taxon>
        <taxon>Dikarya</taxon>
        <taxon>Ascomycota</taxon>
        <taxon>Saccharomycotina</taxon>
        <taxon>Dipodascomycetes</taxon>
        <taxon>Dipodascales</taxon>
        <taxon>Dipodascaceae</taxon>
        <taxon>Geotrichum</taxon>
    </lineage>
</organism>
<dbReference type="OrthoDB" id="1641132at2759"/>
<evidence type="ECO:0000313" key="8">
    <source>
        <dbReference type="Proteomes" id="UP000242525"/>
    </source>
</evidence>
<dbReference type="InterPro" id="IPR025423">
    <property type="entry name" value="TMEM205-like"/>
</dbReference>
<protein>
    <recommendedName>
        <fullName evidence="6">TMEM205-like domain-containing protein</fullName>
    </recommendedName>
</protein>
<keyword evidence="2 5" id="KW-0812">Transmembrane</keyword>
<accession>A0A0J9XHF9</accession>
<dbReference type="EMBL" id="CCBN010000017">
    <property type="protein sequence ID" value="CDO56849.1"/>
    <property type="molecule type" value="Genomic_DNA"/>
</dbReference>
<feature type="transmembrane region" description="Helical" evidence="5">
    <location>
        <begin position="138"/>
        <end position="159"/>
    </location>
</feature>
<comment type="subcellular location">
    <subcellularLocation>
        <location evidence="1">Membrane</location>
    </subcellularLocation>
</comment>
<sequence length="170" mass="18920">MSILGTLRTSAPYHLLLYSVLFGSTTYQSFFSGIVAFKVLPYDQFSLLQSHVFPPYFKFQTAATSVLLMTTPLKYMPLAGPSLGISLVGSIANMLWLGPTTRDIQNRRREQEAKEGKSCKDPNVSDEMKAINKEFGKIHGYSVIFNMGTFLGLLVYGIGLSQKLIRVIPK</sequence>
<keyword evidence="3 5" id="KW-1133">Transmembrane helix</keyword>
<gene>
    <name evidence="7" type="ORF">BN980_GECA17s01044g</name>
</gene>
<dbReference type="GO" id="GO:0016020">
    <property type="term" value="C:membrane"/>
    <property type="evidence" value="ECO:0007669"/>
    <property type="project" value="UniProtKB-SubCell"/>
</dbReference>
<keyword evidence="4 5" id="KW-0472">Membrane</keyword>
<evidence type="ECO:0000256" key="5">
    <source>
        <dbReference type="SAM" id="Phobius"/>
    </source>
</evidence>
<dbReference type="Pfam" id="PF13664">
    <property type="entry name" value="DUF4149"/>
    <property type="match status" value="1"/>
</dbReference>
<name>A0A0J9XHF9_GEOCN</name>